<sequence length="213" mass="23796">MPVVQSGSVSTPHDQSVREALELFCSASEQTYEAFLASFPHLSTGDVAEGGMAALSHGQLPFRESEGRSRDGAEERDRRTVREQDNMELLVDQEELLLEAEATVGRWEGRQPHPPGKVKLDNYLDLTDFNQHEDDAQTAVGVLPGEVEEDPPAYVPSFSRQTQLELRTCPERQPRQGQPSPASQTDSEEVQPFSLDENFDYDHVVLSRKHPVP</sequence>
<dbReference type="Pfam" id="PF17722">
    <property type="entry name" value="IFTAP"/>
    <property type="match status" value="1"/>
</dbReference>
<proteinExistence type="predicted"/>
<reference evidence="2" key="1">
    <citation type="submission" date="2021-01" db="EMBL/GenBank/DDBJ databases">
        <authorList>
            <person name="Zahm M."/>
            <person name="Roques C."/>
            <person name="Cabau C."/>
            <person name="Klopp C."/>
            <person name="Donnadieu C."/>
            <person name="Jouanno E."/>
            <person name="Lampietro C."/>
            <person name="Louis A."/>
            <person name="Herpin A."/>
            <person name="Echchiki A."/>
            <person name="Berthelot C."/>
            <person name="Parey E."/>
            <person name="Roest-Crollius H."/>
            <person name="Braasch I."/>
            <person name="Postlethwait J."/>
            <person name="Bobe J."/>
            <person name="Montfort J."/>
            <person name="Bouchez O."/>
            <person name="Begum T."/>
            <person name="Mejri S."/>
            <person name="Adams A."/>
            <person name="Chen W.-J."/>
            <person name="Guiguen Y."/>
        </authorList>
    </citation>
    <scope>NUCLEOTIDE SEQUENCE</scope>
    <source>
        <tissue evidence="2">Blood</tissue>
    </source>
</reference>
<dbReference type="AlphaFoldDB" id="A0A8T3E5N8"/>
<dbReference type="PANTHER" id="PTHR35543:SF1">
    <property type="entry name" value="INTRAFLAGELLAR TRANSPORT-ASSOCIATED PROTEIN"/>
    <property type="match status" value="1"/>
</dbReference>
<dbReference type="OrthoDB" id="10057631at2759"/>
<dbReference type="InterPro" id="IPR040028">
    <property type="entry name" value="IFTAP"/>
</dbReference>
<evidence type="ECO:0000313" key="2">
    <source>
        <dbReference type="EMBL" id="KAI1904020.1"/>
    </source>
</evidence>
<accession>A0A8T3E5N8</accession>
<evidence type="ECO:0000256" key="1">
    <source>
        <dbReference type="SAM" id="MobiDB-lite"/>
    </source>
</evidence>
<dbReference type="EMBL" id="JAERUA010000001">
    <property type="protein sequence ID" value="KAI1904020.1"/>
    <property type="molecule type" value="Genomic_DNA"/>
</dbReference>
<dbReference type="GO" id="GO:0007340">
    <property type="term" value="P:acrosome reaction"/>
    <property type="evidence" value="ECO:0007669"/>
    <property type="project" value="TreeGrafter"/>
</dbReference>
<dbReference type="Proteomes" id="UP000829720">
    <property type="component" value="Unassembled WGS sequence"/>
</dbReference>
<dbReference type="GO" id="GO:0005829">
    <property type="term" value="C:cytosol"/>
    <property type="evidence" value="ECO:0007669"/>
    <property type="project" value="TreeGrafter"/>
</dbReference>
<organism evidence="2 3">
    <name type="scientific">Albula goreensis</name>
    <dbReference type="NCBI Taxonomy" id="1534307"/>
    <lineage>
        <taxon>Eukaryota</taxon>
        <taxon>Metazoa</taxon>
        <taxon>Chordata</taxon>
        <taxon>Craniata</taxon>
        <taxon>Vertebrata</taxon>
        <taxon>Euteleostomi</taxon>
        <taxon>Actinopterygii</taxon>
        <taxon>Neopterygii</taxon>
        <taxon>Teleostei</taxon>
        <taxon>Albuliformes</taxon>
        <taxon>Albulidae</taxon>
        <taxon>Albula</taxon>
    </lineage>
</organism>
<dbReference type="GO" id="GO:0007283">
    <property type="term" value="P:spermatogenesis"/>
    <property type="evidence" value="ECO:0007669"/>
    <property type="project" value="TreeGrafter"/>
</dbReference>
<gene>
    <name evidence="2" type="ORF">AGOR_G00001390</name>
</gene>
<feature type="compositionally biased region" description="Basic and acidic residues" evidence="1">
    <location>
        <begin position="63"/>
        <end position="83"/>
    </location>
</feature>
<name>A0A8T3E5N8_9TELE</name>
<evidence type="ECO:0000313" key="3">
    <source>
        <dbReference type="Proteomes" id="UP000829720"/>
    </source>
</evidence>
<dbReference type="GO" id="GO:0120160">
    <property type="term" value="F:intraciliary transport particle A binding"/>
    <property type="evidence" value="ECO:0007669"/>
    <property type="project" value="TreeGrafter"/>
</dbReference>
<dbReference type="GO" id="GO:0097731">
    <property type="term" value="C:9+0 non-motile cilium"/>
    <property type="evidence" value="ECO:0007669"/>
    <property type="project" value="TreeGrafter"/>
</dbReference>
<keyword evidence="3" id="KW-1185">Reference proteome</keyword>
<feature type="region of interest" description="Disordered" evidence="1">
    <location>
        <begin position="166"/>
        <end position="213"/>
    </location>
</feature>
<comment type="caution">
    <text evidence="2">The sequence shown here is derived from an EMBL/GenBank/DDBJ whole genome shotgun (WGS) entry which is preliminary data.</text>
</comment>
<dbReference type="PANTHER" id="PTHR35543">
    <property type="entry name" value="PROTEIN C11ORF74"/>
    <property type="match status" value="1"/>
</dbReference>
<feature type="region of interest" description="Disordered" evidence="1">
    <location>
        <begin position="57"/>
        <end position="83"/>
    </location>
</feature>
<feature type="compositionally biased region" description="Polar residues" evidence="1">
    <location>
        <begin position="175"/>
        <end position="185"/>
    </location>
</feature>
<protein>
    <submittedName>
        <fullName evidence="2">Uncharacterized protein</fullName>
    </submittedName>
</protein>